<evidence type="ECO:0008006" key="4">
    <source>
        <dbReference type="Google" id="ProtNLM"/>
    </source>
</evidence>
<keyword evidence="1" id="KW-1133">Transmembrane helix</keyword>
<accession>A0A1F5NZN2</accession>
<keyword evidence="1" id="KW-0812">Transmembrane</keyword>
<reference evidence="2 3" key="1">
    <citation type="journal article" date="2016" name="Nat. Commun.">
        <title>Thousands of microbial genomes shed light on interconnected biogeochemical processes in an aquifer system.</title>
        <authorList>
            <person name="Anantharaman K."/>
            <person name="Brown C.T."/>
            <person name="Hug L.A."/>
            <person name="Sharon I."/>
            <person name="Castelle C.J."/>
            <person name="Probst A.J."/>
            <person name="Thomas B.C."/>
            <person name="Singh A."/>
            <person name="Wilkins M.J."/>
            <person name="Karaoz U."/>
            <person name="Brodie E.L."/>
            <person name="Williams K.H."/>
            <person name="Hubbard S.S."/>
            <person name="Banfield J.F."/>
        </authorList>
    </citation>
    <scope>NUCLEOTIDE SEQUENCE [LARGE SCALE GENOMIC DNA]</scope>
</reference>
<feature type="transmembrane region" description="Helical" evidence="1">
    <location>
        <begin position="32"/>
        <end position="52"/>
    </location>
</feature>
<proteinExistence type="predicted"/>
<sequence length="332" mass="37262">MKVQSTAGVFWLKFGWRGLWQRTRAVLRRKKILVPSAIALASIAIAGGIYFYTTRAGNKANLVAGETTHLPKEWVLKYFGTEDENDPRVGGATGDPDDDILTNLQEHIYGTDPTKEDTDGDGEIDAYEVAFGQNPLGEGQLATTAETRDYVGEFIAGNEEFQEFSLENIQAEASRMFEPNRAVILDMSSDEELIITKDNDIQGIERYFEETKGLMTGDPEEAERISTSLYYGDVVNELELANVISKLQAYIDVLKKTPVPSDLVMIHKYKISAFLAGIKMYEIVRDEYSPQSDNEQFYKDFFYQVMAAEQAAVSELLAWRELGLQLQEKGGL</sequence>
<dbReference type="PROSITE" id="PS00018">
    <property type="entry name" value="EF_HAND_1"/>
    <property type="match status" value="1"/>
</dbReference>
<evidence type="ECO:0000313" key="2">
    <source>
        <dbReference type="EMBL" id="OGE83078.1"/>
    </source>
</evidence>
<organism evidence="2 3">
    <name type="scientific">Candidatus Doudnabacteria bacterium RIFCSPHIGHO2_01_FULL_49_9</name>
    <dbReference type="NCBI Taxonomy" id="1817827"/>
    <lineage>
        <taxon>Bacteria</taxon>
        <taxon>Candidatus Doudnaibacteriota</taxon>
    </lineage>
</organism>
<name>A0A1F5NZN2_9BACT</name>
<evidence type="ECO:0000256" key="1">
    <source>
        <dbReference type="SAM" id="Phobius"/>
    </source>
</evidence>
<evidence type="ECO:0000313" key="3">
    <source>
        <dbReference type="Proteomes" id="UP000176339"/>
    </source>
</evidence>
<dbReference type="AlphaFoldDB" id="A0A1F5NZN2"/>
<gene>
    <name evidence="2" type="ORF">A2846_01445</name>
</gene>
<dbReference type="Proteomes" id="UP000176339">
    <property type="component" value="Unassembled WGS sequence"/>
</dbReference>
<protein>
    <recommendedName>
        <fullName evidence="4">EF-hand domain-containing protein</fullName>
    </recommendedName>
</protein>
<keyword evidence="1" id="KW-0472">Membrane</keyword>
<comment type="caution">
    <text evidence="2">The sequence shown here is derived from an EMBL/GenBank/DDBJ whole genome shotgun (WGS) entry which is preliminary data.</text>
</comment>
<dbReference type="InterPro" id="IPR018247">
    <property type="entry name" value="EF_Hand_1_Ca_BS"/>
</dbReference>
<dbReference type="EMBL" id="MFEN01000052">
    <property type="protein sequence ID" value="OGE83078.1"/>
    <property type="molecule type" value="Genomic_DNA"/>
</dbReference>